<evidence type="ECO:0000259" key="5">
    <source>
        <dbReference type="PROSITE" id="PS50931"/>
    </source>
</evidence>
<dbReference type="RefSeq" id="WP_166329600.1">
    <property type="nucleotide sequence ID" value="NZ_CP049933.1"/>
</dbReference>
<organism evidence="6 7">
    <name type="scientific">Leucobacter coleopterorum</name>
    <dbReference type="NCBI Taxonomy" id="2714933"/>
    <lineage>
        <taxon>Bacteria</taxon>
        <taxon>Bacillati</taxon>
        <taxon>Actinomycetota</taxon>
        <taxon>Actinomycetes</taxon>
        <taxon>Micrococcales</taxon>
        <taxon>Microbacteriaceae</taxon>
        <taxon>Leucobacter</taxon>
    </lineage>
</organism>
<dbReference type="PANTHER" id="PTHR30346">
    <property type="entry name" value="TRANSCRIPTIONAL DUAL REGULATOR HCAR-RELATED"/>
    <property type="match status" value="1"/>
</dbReference>
<evidence type="ECO:0000313" key="7">
    <source>
        <dbReference type="Proteomes" id="UP000503441"/>
    </source>
</evidence>
<evidence type="ECO:0000256" key="1">
    <source>
        <dbReference type="ARBA" id="ARBA00009437"/>
    </source>
</evidence>
<dbReference type="InterPro" id="IPR036388">
    <property type="entry name" value="WH-like_DNA-bd_sf"/>
</dbReference>
<dbReference type="Gene3D" id="3.40.190.290">
    <property type="match status" value="1"/>
</dbReference>
<dbReference type="PROSITE" id="PS50931">
    <property type="entry name" value="HTH_LYSR"/>
    <property type="match status" value="1"/>
</dbReference>
<feature type="domain" description="HTH lysR-type" evidence="5">
    <location>
        <begin position="1"/>
        <end position="58"/>
    </location>
</feature>
<name>A0ABX6JVA4_9MICO</name>
<dbReference type="SUPFAM" id="SSF53850">
    <property type="entry name" value="Periplasmic binding protein-like II"/>
    <property type="match status" value="1"/>
</dbReference>
<dbReference type="InterPro" id="IPR036390">
    <property type="entry name" value="WH_DNA-bd_sf"/>
</dbReference>
<evidence type="ECO:0000256" key="3">
    <source>
        <dbReference type="ARBA" id="ARBA00023125"/>
    </source>
</evidence>
<keyword evidence="2" id="KW-0805">Transcription regulation</keyword>
<protein>
    <submittedName>
        <fullName evidence="6">LysR family transcriptional regulator</fullName>
    </submittedName>
</protein>
<accession>A0ABX6JVA4</accession>
<keyword evidence="3" id="KW-0238">DNA-binding</keyword>
<keyword evidence="7" id="KW-1185">Reference proteome</keyword>
<sequence length="309" mass="33201">MIDHRLTTLRTFASCGTIAATAELTGFSPSAVSAQLREFQRSLGMTLLVKDGRNLRLTATGRDLVNRSDAVVVEWERTRAAALSAGQQTQRRFGIGGFSTAAANLLAPLAANLRVMRPEVQVGVIEADPERCLKLLTAERLDLAVIVAAQADPTPGESAFERIELLTDPLDVMMPSAHPLAQRESVTLEELAGEDWITDAEGGPYQALFVAAFASVGLSPRVLHEAIEWETAMALVGAGLGLGLLPRLVSVDRVPNVARVRLAGSVRSSRRILAVVRRGSAESPLVAESLETLRDIAKAIMHERLLSEI</sequence>
<reference evidence="6 7" key="1">
    <citation type="submission" date="2020-03" db="EMBL/GenBank/DDBJ databases">
        <title>Leucobacter sp. nov., isolated from beetles.</title>
        <authorList>
            <person name="Hyun D.-W."/>
            <person name="Bae J.-W."/>
        </authorList>
    </citation>
    <scope>NUCLEOTIDE SEQUENCE [LARGE SCALE GENOMIC DNA]</scope>
    <source>
        <strain evidence="6 7">HDW9A</strain>
    </source>
</reference>
<dbReference type="Gene3D" id="1.10.10.10">
    <property type="entry name" value="Winged helix-like DNA-binding domain superfamily/Winged helix DNA-binding domain"/>
    <property type="match status" value="1"/>
</dbReference>
<keyword evidence="4" id="KW-0804">Transcription</keyword>
<proteinExistence type="inferred from homology"/>
<dbReference type="EMBL" id="CP049933">
    <property type="protein sequence ID" value="QIM18223.1"/>
    <property type="molecule type" value="Genomic_DNA"/>
</dbReference>
<dbReference type="Pfam" id="PF00126">
    <property type="entry name" value="HTH_1"/>
    <property type="match status" value="1"/>
</dbReference>
<dbReference type="InterPro" id="IPR005119">
    <property type="entry name" value="LysR_subst-bd"/>
</dbReference>
<evidence type="ECO:0000256" key="4">
    <source>
        <dbReference type="ARBA" id="ARBA00023163"/>
    </source>
</evidence>
<dbReference type="PANTHER" id="PTHR30346:SF29">
    <property type="entry name" value="LYSR SUBSTRATE-BINDING"/>
    <property type="match status" value="1"/>
</dbReference>
<dbReference type="InterPro" id="IPR000847">
    <property type="entry name" value="LysR_HTH_N"/>
</dbReference>
<evidence type="ECO:0000313" key="6">
    <source>
        <dbReference type="EMBL" id="QIM18223.1"/>
    </source>
</evidence>
<gene>
    <name evidence="6" type="ORF">G7066_05355</name>
</gene>
<dbReference type="Proteomes" id="UP000503441">
    <property type="component" value="Chromosome"/>
</dbReference>
<evidence type="ECO:0000256" key="2">
    <source>
        <dbReference type="ARBA" id="ARBA00023015"/>
    </source>
</evidence>
<dbReference type="SUPFAM" id="SSF46785">
    <property type="entry name" value="Winged helix' DNA-binding domain"/>
    <property type="match status" value="1"/>
</dbReference>
<comment type="similarity">
    <text evidence="1">Belongs to the LysR transcriptional regulatory family.</text>
</comment>
<dbReference type="Pfam" id="PF03466">
    <property type="entry name" value="LysR_substrate"/>
    <property type="match status" value="1"/>
</dbReference>